<keyword evidence="2" id="KW-1185">Reference proteome</keyword>
<dbReference type="RefSeq" id="WP_073588003.1">
    <property type="nucleotide sequence ID" value="NZ_FRFD01000004.1"/>
</dbReference>
<sequence length="203" mass="23002">MGVLREVFGPSKKEVWSELSNSIGADYIEKGFFGKNKVVVHVREWTITLDTYTVSTGKSSVTYTRMRAPYVNKDGLQFKIYKAGLFSELGRLFGMQDIEIGFSEFDSDYVIKGNNEEKIQLLFSKTSIQSLIGLQPRFCLQVKDDEGWFGESFPEGVDELYFCVAGVIKDIDLLKALFDLFAEILDYMCEIGSAYDNNPNVNL</sequence>
<dbReference type="STRING" id="1121345.SAMN02745217_01250"/>
<protein>
    <recommendedName>
        <fullName evidence="3">DUF3137 domain-containing protein</fullName>
    </recommendedName>
</protein>
<dbReference type="EMBL" id="FRFD01000004">
    <property type="protein sequence ID" value="SHO46676.1"/>
    <property type="molecule type" value="Genomic_DNA"/>
</dbReference>
<dbReference type="OrthoDB" id="262374at2"/>
<gene>
    <name evidence="1" type="ORF">SAMN02745217_01250</name>
</gene>
<dbReference type="Proteomes" id="UP000184612">
    <property type="component" value="Unassembled WGS sequence"/>
</dbReference>
<evidence type="ECO:0008006" key="3">
    <source>
        <dbReference type="Google" id="ProtNLM"/>
    </source>
</evidence>
<evidence type="ECO:0000313" key="2">
    <source>
        <dbReference type="Proteomes" id="UP000184612"/>
    </source>
</evidence>
<proteinExistence type="predicted"/>
<evidence type="ECO:0000313" key="1">
    <source>
        <dbReference type="EMBL" id="SHO46676.1"/>
    </source>
</evidence>
<accession>A0A1M7Y3C6</accession>
<reference evidence="1 2" key="1">
    <citation type="submission" date="2016-12" db="EMBL/GenBank/DDBJ databases">
        <authorList>
            <person name="Song W.-J."/>
            <person name="Kurnit D.M."/>
        </authorList>
    </citation>
    <scope>NUCLEOTIDE SEQUENCE [LARGE SCALE GENOMIC DNA]</scope>
    <source>
        <strain evidence="1 2">DSM 12503</strain>
    </source>
</reference>
<dbReference type="AlphaFoldDB" id="A0A1M7Y3C6"/>
<organism evidence="1 2">
    <name type="scientific">Anaerocolumna xylanovorans DSM 12503</name>
    <dbReference type="NCBI Taxonomy" id="1121345"/>
    <lineage>
        <taxon>Bacteria</taxon>
        <taxon>Bacillati</taxon>
        <taxon>Bacillota</taxon>
        <taxon>Clostridia</taxon>
        <taxon>Lachnospirales</taxon>
        <taxon>Lachnospiraceae</taxon>
        <taxon>Anaerocolumna</taxon>
    </lineage>
</organism>
<name>A0A1M7Y3C6_9FIRM</name>